<dbReference type="InterPro" id="IPR036652">
    <property type="entry name" value="YjeF_N_dom_sf"/>
</dbReference>
<comment type="similarity">
    <text evidence="2">Belongs to the EDC3 family.</text>
</comment>
<evidence type="ECO:0000256" key="4">
    <source>
        <dbReference type="ARBA" id="ARBA00022490"/>
    </source>
</evidence>
<dbReference type="InterPro" id="IPR004443">
    <property type="entry name" value="YjeF_N_dom"/>
</dbReference>
<dbReference type="SMART" id="SM01199">
    <property type="entry name" value="FDF"/>
    <property type="match status" value="1"/>
</dbReference>
<protein>
    <recommendedName>
        <fullName evidence="3">Enhancer of mRNA-decapping protein 3</fullName>
    </recommendedName>
</protein>
<organism evidence="7">
    <name type="scientific">Xenopsylla cheopis</name>
    <name type="common">Oriental rat flea</name>
    <name type="synonym">Pulex cheopis</name>
    <dbReference type="NCBI Taxonomy" id="163159"/>
    <lineage>
        <taxon>Eukaryota</taxon>
        <taxon>Metazoa</taxon>
        <taxon>Ecdysozoa</taxon>
        <taxon>Arthropoda</taxon>
        <taxon>Hexapoda</taxon>
        <taxon>Insecta</taxon>
        <taxon>Pterygota</taxon>
        <taxon>Neoptera</taxon>
        <taxon>Endopterygota</taxon>
        <taxon>Siphonaptera</taxon>
        <taxon>Pulicidae</taxon>
        <taxon>Xenopsyllinae</taxon>
        <taxon>Xenopsylla</taxon>
    </lineage>
</organism>
<reference evidence="7" key="1">
    <citation type="submission" date="2020-03" db="EMBL/GenBank/DDBJ databases">
        <title>Transcriptomic Profiling of the Digestive Tract of the Rat Flea, Xenopsylla cheopis, Following Blood Feeding and Infection with Yersinia pestis.</title>
        <authorList>
            <person name="Bland D.M."/>
            <person name="Martens C.A."/>
            <person name="Virtaneva K."/>
            <person name="Kanakabandi K."/>
            <person name="Long D."/>
            <person name="Rosenke R."/>
            <person name="Saturday G.A."/>
            <person name="Hoyt F.H."/>
            <person name="Bruno D.P."/>
            <person name="Ribeiro J.M.C."/>
            <person name="Hinnebusch J."/>
        </authorList>
    </citation>
    <scope>NUCLEOTIDE SEQUENCE</scope>
</reference>
<feature type="domain" description="DFDF" evidence="6">
    <location>
        <begin position="153"/>
        <end position="189"/>
    </location>
</feature>
<proteinExistence type="inferred from homology"/>
<accession>A0A6M2DP28</accession>
<dbReference type="PROSITE" id="PS51385">
    <property type="entry name" value="YJEF_N"/>
    <property type="match status" value="1"/>
</dbReference>
<dbReference type="CDD" id="cd01737">
    <property type="entry name" value="LSm16_N"/>
    <property type="match status" value="1"/>
</dbReference>
<dbReference type="GO" id="GO:0003729">
    <property type="term" value="F:mRNA binding"/>
    <property type="evidence" value="ECO:0007669"/>
    <property type="project" value="InterPro"/>
</dbReference>
<keyword evidence="4" id="KW-0963">Cytoplasm</keyword>
<dbReference type="Pfam" id="PF09532">
    <property type="entry name" value="FDF"/>
    <property type="match status" value="1"/>
</dbReference>
<comment type="subcellular location">
    <subcellularLocation>
        <location evidence="1">Cytoplasm</location>
        <location evidence="1">P-body</location>
    </subcellularLocation>
</comment>
<dbReference type="PROSITE" id="PS51512">
    <property type="entry name" value="DFDF"/>
    <property type="match status" value="1"/>
</dbReference>
<dbReference type="GO" id="GO:0033962">
    <property type="term" value="P:P-body assembly"/>
    <property type="evidence" value="ECO:0007669"/>
    <property type="project" value="TreeGrafter"/>
</dbReference>
<evidence type="ECO:0000256" key="1">
    <source>
        <dbReference type="ARBA" id="ARBA00004201"/>
    </source>
</evidence>
<dbReference type="AlphaFoldDB" id="A0A6M2DP28"/>
<dbReference type="SMART" id="SM01271">
    <property type="entry name" value="LSM14"/>
    <property type="match status" value="1"/>
</dbReference>
<dbReference type="InterPro" id="IPR025609">
    <property type="entry name" value="Lsm14-like_N"/>
</dbReference>
<dbReference type="Gene3D" id="2.30.30.100">
    <property type="match status" value="1"/>
</dbReference>
<evidence type="ECO:0000259" key="6">
    <source>
        <dbReference type="PROSITE" id="PS51512"/>
    </source>
</evidence>
<dbReference type="GO" id="GO:0000932">
    <property type="term" value="C:P-body"/>
    <property type="evidence" value="ECO:0007669"/>
    <property type="project" value="UniProtKB-SubCell"/>
</dbReference>
<name>A0A6M2DP28_XENCH</name>
<evidence type="ECO:0000256" key="3">
    <source>
        <dbReference type="ARBA" id="ARBA00015797"/>
    </source>
</evidence>
<dbReference type="Gene3D" id="3.40.50.10260">
    <property type="entry name" value="YjeF N-terminal domain"/>
    <property type="match status" value="1"/>
</dbReference>
<evidence type="ECO:0000259" key="5">
    <source>
        <dbReference type="PROSITE" id="PS51385"/>
    </source>
</evidence>
<dbReference type="EMBL" id="GIIL01004237">
    <property type="protein sequence ID" value="NOV47963.1"/>
    <property type="molecule type" value="Transcribed_RNA"/>
</dbReference>
<dbReference type="GO" id="GO:0031087">
    <property type="term" value="P:deadenylation-independent decapping of nuclear-transcribed mRNA"/>
    <property type="evidence" value="ECO:0007669"/>
    <property type="project" value="InterPro"/>
</dbReference>
<dbReference type="InterPro" id="IPR034107">
    <property type="entry name" value="Lsm16_N"/>
</dbReference>
<dbReference type="InterPro" id="IPR025762">
    <property type="entry name" value="DFDF"/>
</dbReference>
<evidence type="ECO:0000256" key="2">
    <source>
        <dbReference type="ARBA" id="ARBA00006610"/>
    </source>
</evidence>
<evidence type="ECO:0000313" key="7">
    <source>
        <dbReference type="EMBL" id="NOV47963.1"/>
    </source>
</evidence>
<dbReference type="SUPFAM" id="SSF64153">
    <property type="entry name" value="YjeF N-terminal domain-like"/>
    <property type="match status" value="1"/>
</dbReference>
<dbReference type="PANTHER" id="PTHR13612:SF0">
    <property type="entry name" value="ENHANCER OF MRNA-DECAPPING PROTEIN 3"/>
    <property type="match status" value="1"/>
</dbReference>
<dbReference type="PANTHER" id="PTHR13612">
    <property type="entry name" value="ENHANCER OF MRNA-DECAPPING PROTEIN 3"/>
    <property type="match status" value="1"/>
</dbReference>
<sequence>MASWIGCSVSINCGPTLGCYQGKISKASGNQITLQKPFRNGTPYPQPEVTLCSSDIVKLSIIDEQIDIKQPLNNEIIVLKPAKKNIMSVSDALTTSHTEHENNKEQPKVKGVVVNSLIMEPNSGTNNSKVPSNKNVLVKWDRKKTKEKNYECFGSSSDRDMDEDFDFEKNLALFDKQAIWNKINASQPDLVRQAGDTIYNPIEKKYRHNENVIATVPVSYRPISIPPQQQIDEQPPTEYVTDDGLIIPSISTDTRNLIFRVANNAGLSHERNSELMGRAVTEISLQLLGGGRRLNPLNSHQSPVVVTICGNGRSGSFTMNATRQLASHGVKTVVMKISSTLDTSLEKEHAIYKLTGHKSINKIEDLPRPDLILVGFIPENLASENNTSIKNWIHNIRAPVLAIDPPVNGYKEFNAKYSIAPMLPLSYTANNGKLYLCNLGLPEYIFTKIGIKYKSPFGSKFVIPLYSNDD</sequence>
<feature type="domain" description="YjeF N-terminal" evidence="5">
    <location>
        <begin position="254"/>
        <end position="447"/>
    </location>
</feature>
<dbReference type="Pfam" id="PF03853">
    <property type="entry name" value="YjeF_N"/>
    <property type="match status" value="1"/>
</dbReference>
<dbReference type="InterPro" id="IPR019050">
    <property type="entry name" value="FDF_dom"/>
</dbReference>